<evidence type="ECO:0000313" key="7">
    <source>
        <dbReference type="EMBL" id="MEE2567245.1"/>
    </source>
</evidence>
<feature type="compositionally biased region" description="Acidic residues" evidence="5">
    <location>
        <begin position="342"/>
        <end position="368"/>
    </location>
</feature>
<feature type="compositionally biased region" description="Acidic residues" evidence="5">
    <location>
        <begin position="272"/>
        <end position="294"/>
    </location>
</feature>
<dbReference type="SUPFAM" id="SSF53955">
    <property type="entry name" value="Lysozyme-like"/>
    <property type="match status" value="1"/>
</dbReference>
<feature type="compositionally biased region" description="Low complexity" evidence="5">
    <location>
        <begin position="390"/>
        <end position="400"/>
    </location>
</feature>
<accession>A0ABU7M0E0</accession>
<feature type="compositionally biased region" description="Low complexity" evidence="5">
    <location>
        <begin position="442"/>
        <end position="462"/>
    </location>
</feature>
<dbReference type="GO" id="GO:0016787">
    <property type="term" value="F:hydrolase activity"/>
    <property type="evidence" value="ECO:0007669"/>
    <property type="project" value="UniProtKB-KW"/>
</dbReference>
<sequence>MKPRLKSTSAARDLIKRFEPFLAVAERGADGRFVVGYGHRASAREDVSVNEESADLLLIYDVLQAEKAIDETITEPLGAPQRDALVSFALGVGLGAFRQSATARLINRNRWRDAAEAIAAWGGGMSPRRAAEKELFLTNLPEDADERPVELVIEFEHPDRDDDAVLVPPVAPDAGEAVENDTADESGADLAASDEETADEPEIESEPGTETDTAPEAQTEPETEPDSEPETVLAAPVAAMAGRDEITARVIARMREQIAPRRPLETALADAAPEDADEDAAETVDDEAVAESDVELPAANAAEVEDDQGGSDETPAAPALGFVFSGRDSESAEDTAMPVEPDLGDDEAPEDNVDDTGEVAAEEVEASDSLDAAANDVDAPPMLTGDTPARARGATGEAGGLDAANDLAEELRDAEDEHATLADDLPEPAEIDPSLVPEDEPAAPAAGGWRNGDSSAAPAPSSGRWGTIAVFAVGLLTMVAGVVETITRLDHYLETRTLLFGPAAAVAGFILFSGAAITLLGRVFAPKEVERKSGPLP</sequence>
<proteinExistence type="inferred from homology"/>
<evidence type="ECO:0000256" key="1">
    <source>
        <dbReference type="ARBA" id="ARBA00022529"/>
    </source>
</evidence>
<dbReference type="EMBL" id="JAZDRO010000004">
    <property type="protein sequence ID" value="MEE2567245.1"/>
    <property type="molecule type" value="Genomic_DNA"/>
</dbReference>
<comment type="caution">
    <text evidence="7">The sequence shown here is derived from an EMBL/GenBank/DDBJ whole genome shotgun (WGS) entry which is preliminary data.</text>
</comment>
<dbReference type="PANTHER" id="PTHR38107:SF3">
    <property type="entry name" value="LYSOZYME RRRD-RELATED"/>
    <property type="match status" value="1"/>
</dbReference>
<dbReference type="Proteomes" id="UP001310692">
    <property type="component" value="Unassembled WGS sequence"/>
</dbReference>
<dbReference type="CDD" id="cd00737">
    <property type="entry name" value="lyz_endolysin_autolysin"/>
    <property type="match status" value="1"/>
</dbReference>
<feature type="transmembrane region" description="Helical" evidence="6">
    <location>
        <begin position="465"/>
        <end position="486"/>
    </location>
</feature>
<dbReference type="Pfam" id="PF00959">
    <property type="entry name" value="Phage_lysozyme"/>
    <property type="match status" value="1"/>
</dbReference>
<dbReference type="RefSeq" id="WP_330196804.1">
    <property type="nucleotide sequence ID" value="NZ_JAZDRO010000004.1"/>
</dbReference>
<dbReference type="InterPro" id="IPR023346">
    <property type="entry name" value="Lysozyme-like_dom_sf"/>
</dbReference>
<protein>
    <recommendedName>
        <fullName evidence="4">Lysozyme</fullName>
        <ecNumber evidence="4">3.2.1.17</ecNumber>
    </recommendedName>
</protein>
<comment type="similarity">
    <text evidence="4">Belongs to the glycosyl hydrolase 24 family.</text>
</comment>
<feature type="region of interest" description="Disordered" evidence="5">
    <location>
        <begin position="174"/>
        <end position="242"/>
    </location>
</feature>
<keyword evidence="1 4" id="KW-0929">Antimicrobial</keyword>
<name>A0ABU7M0E0_9PROT</name>
<evidence type="ECO:0000256" key="2">
    <source>
        <dbReference type="ARBA" id="ARBA00022638"/>
    </source>
</evidence>
<organism evidence="7 8">
    <name type="scientific">Hyphobacterium marinum</name>
    <dbReference type="NCBI Taxonomy" id="3116574"/>
    <lineage>
        <taxon>Bacteria</taxon>
        <taxon>Pseudomonadati</taxon>
        <taxon>Pseudomonadota</taxon>
        <taxon>Alphaproteobacteria</taxon>
        <taxon>Maricaulales</taxon>
        <taxon>Maricaulaceae</taxon>
        <taxon>Hyphobacterium</taxon>
    </lineage>
</organism>
<reference evidence="7 8" key="1">
    <citation type="submission" date="2024-01" db="EMBL/GenBank/DDBJ databases">
        <title>Hyphobacterium bacterium isolated from marine sediment.</title>
        <authorList>
            <person name="Zhao S."/>
        </authorList>
    </citation>
    <scope>NUCLEOTIDE SEQUENCE [LARGE SCALE GENOMIC DNA]</scope>
    <source>
        <strain evidence="7 8">Y60-23</strain>
    </source>
</reference>
<dbReference type="EC" id="3.2.1.17" evidence="4"/>
<feature type="transmembrane region" description="Helical" evidence="6">
    <location>
        <begin position="498"/>
        <end position="525"/>
    </location>
</feature>
<dbReference type="PANTHER" id="PTHR38107">
    <property type="match status" value="1"/>
</dbReference>
<evidence type="ECO:0000313" key="8">
    <source>
        <dbReference type="Proteomes" id="UP001310692"/>
    </source>
</evidence>
<evidence type="ECO:0000256" key="5">
    <source>
        <dbReference type="SAM" id="MobiDB-lite"/>
    </source>
</evidence>
<comment type="catalytic activity">
    <reaction evidence="4">
        <text>Hydrolysis of (1-&gt;4)-beta-linkages between N-acetylmuramic acid and N-acetyl-D-glucosamine residues in a peptidoglycan and between N-acetyl-D-glucosamine residues in chitodextrins.</text>
        <dbReference type="EC" id="3.2.1.17"/>
    </reaction>
</comment>
<dbReference type="InterPro" id="IPR051018">
    <property type="entry name" value="Bacteriophage_GH24"/>
</dbReference>
<gene>
    <name evidence="7" type="ORF">V0U35_11210</name>
</gene>
<keyword evidence="6" id="KW-0472">Membrane</keyword>
<keyword evidence="8" id="KW-1185">Reference proteome</keyword>
<dbReference type="Gene3D" id="1.10.530.40">
    <property type="match status" value="1"/>
</dbReference>
<keyword evidence="4" id="KW-0326">Glycosidase</keyword>
<evidence type="ECO:0000256" key="3">
    <source>
        <dbReference type="ARBA" id="ARBA00023200"/>
    </source>
</evidence>
<feature type="compositionally biased region" description="Acidic residues" evidence="5">
    <location>
        <begin position="176"/>
        <end position="209"/>
    </location>
</feature>
<keyword evidence="4 7" id="KW-0378">Hydrolase</keyword>
<feature type="compositionally biased region" description="Basic and acidic residues" evidence="5">
    <location>
        <begin position="255"/>
        <end position="264"/>
    </location>
</feature>
<keyword evidence="6" id="KW-1133">Transmembrane helix</keyword>
<dbReference type="InterPro" id="IPR023347">
    <property type="entry name" value="Lysozyme_dom_sf"/>
</dbReference>
<evidence type="ECO:0000256" key="4">
    <source>
        <dbReference type="RuleBase" id="RU003788"/>
    </source>
</evidence>
<keyword evidence="6" id="KW-0812">Transmembrane</keyword>
<feature type="region of interest" description="Disordered" evidence="5">
    <location>
        <begin position="421"/>
        <end position="462"/>
    </location>
</feature>
<dbReference type="InterPro" id="IPR002196">
    <property type="entry name" value="Glyco_hydro_24"/>
</dbReference>
<keyword evidence="3" id="KW-1035">Host cytoplasm</keyword>
<dbReference type="InterPro" id="IPR033907">
    <property type="entry name" value="Endolysin_autolysin"/>
</dbReference>
<feature type="region of interest" description="Disordered" evidence="5">
    <location>
        <begin position="255"/>
        <end position="400"/>
    </location>
</feature>
<feature type="compositionally biased region" description="Acidic residues" evidence="5">
    <location>
        <begin position="219"/>
        <end position="229"/>
    </location>
</feature>
<evidence type="ECO:0000256" key="6">
    <source>
        <dbReference type="SAM" id="Phobius"/>
    </source>
</evidence>
<keyword evidence="2 4" id="KW-0081">Bacteriolytic enzyme</keyword>